<accession>A0A557SRW7</accession>
<dbReference type="RefSeq" id="WP_144734012.1">
    <property type="nucleotide sequence ID" value="NZ_ML675591.1"/>
</dbReference>
<keyword evidence="3" id="KW-1185">Reference proteome</keyword>
<gene>
    <name evidence="2" type="ORF">NARC_160051</name>
</gene>
<proteinExistence type="predicted"/>
<sequence length="89" mass="9945">MTHSQTVFQLVVTNEQGLTSEPDSVSITVYAENETPSFEGNTWLWKKHKRPGSREFWNIAGGQSGAGNMYYDSPIFQGQSTEQDSQVIS</sequence>
<dbReference type="EMBL" id="VOAH01000016">
    <property type="protein sequence ID" value="TVP39338.1"/>
    <property type="molecule type" value="Genomic_DNA"/>
</dbReference>
<reference evidence="2 3" key="1">
    <citation type="journal article" date="2019" name="Front. Microbiol.">
        <title>Ammonia Oxidation by the Arctic Terrestrial Thaumarchaeote Candidatus Nitrosocosmicus arcticus Is Stimulated by Increasing Temperatures.</title>
        <authorList>
            <person name="Alves R.J.E."/>
            <person name="Kerou M."/>
            <person name="Zappe A."/>
            <person name="Bittner R."/>
            <person name="Abby S.S."/>
            <person name="Schmidt H.A."/>
            <person name="Pfeifer K."/>
            <person name="Schleper C."/>
        </authorList>
    </citation>
    <scope>NUCLEOTIDE SEQUENCE [LARGE SCALE GENOMIC DNA]</scope>
    <source>
        <strain evidence="2 3">Kfb</strain>
    </source>
</reference>
<feature type="region of interest" description="Disordered" evidence="1">
    <location>
        <begin position="70"/>
        <end position="89"/>
    </location>
</feature>
<dbReference type="Proteomes" id="UP000315289">
    <property type="component" value="Unassembled WGS sequence"/>
</dbReference>
<evidence type="ECO:0000313" key="2">
    <source>
        <dbReference type="EMBL" id="TVP39338.1"/>
    </source>
</evidence>
<evidence type="ECO:0000256" key="1">
    <source>
        <dbReference type="SAM" id="MobiDB-lite"/>
    </source>
</evidence>
<name>A0A557SRW7_9ARCH</name>
<protein>
    <submittedName>
        <fullName evidence="2">Uncharacterized protein</fullName>
    </submittedName>
</protein>
<evidence type="ECO:0000313" key="3">
    <source>
        <dbReference type="Proteomes" id="UP000315289"/>
    </source>
</evidence>
<feature type="compositionally biased region" description="Polar residues" evidence="1">
    <location>
        <begin position="76"/>
        <end position="89"/>
    </location>
</feature>
<comment type="caution">
    <text evidence="2">The sequence shown here is derived from an EMBL/GenBank/DDBJ whole genome shotgun (WGS) entry which is preliminary data.</text>
</comment>
<dbReference type="AlphaFoldDB" id="A0A557SRW7"/>
<organism evidence="2 3">
    <name type="scientific">Candidatus Nitrosocosmicus arcticus</name>
    <dbReference type="NCBI Taxonomy" id="2035267"/>
    <lineage>
        <taxon>Archaea</taxon>
        <taxon>Nitrososphaerota</taxon>
        <taxon>Nitrososphaeria</taxon>
        <taxon>Nitrososphaerales</taxon>
        <taxon>Nitrososphaeraceae</taxon>
        <taxon>Candidatus Nitrosocosmicus</taxon>
    </lineage>
</organism>